<dbReference type="Proteomes" id="UP001165960">
    <property type="component" value="Unassembled WGS sequence"/>
</dbReference>
<organism evidence="1 2">
    <name type="scientific">Entomophthora muscae</name>
    <dbReference type="NCBI Taxonomy" id="34485"/>
    <lineage>
        <taxon>Eukaryota</taxon>
        <taxon>Fungi</taxon>
        <taxon>Fungi incertae sedis</taxon>
        <taxon>Zoopagomycota</taxon>
        <taxon>Entomophthoromycotina</taxon>
        <taxon>Entomophthoromycetes</taxon>
        <taxon>Entomophthorales</taxon>
        <taxon>Entomophthoraceae</taxon>
        <taxon>Entomophthora</taxon>
    </lineage>
</organism>
<dbReference type="EMBL" id="QTSX02005725">
    <property type="protein sequence ID" value="KAJ9058392.1"/>
    <property type="molecule type" value="Genomic_DNA"/>
</dbReference>
<gene>
    <name evidence="1" type="ORF">DSO57_1012632</name>
</gene>
<accession>A0ACC2S7Y5</accession>
<name>A0ACC2S7Y5_9FUNG</name>
<evidence type="ECO:0000313" key="1">
    <source>
        <dbReference type="EMBL" id="KAJ9058392.1"/>
    </source>
</evidence>
<evidence type="ECO:0000313" key="2">
    <source>
        <dbReference type="Proteomes" id="UP001165960"/>
    </source>
</evidence>
<proteinExistence type="predicted"/>
<reference evidence="1" key="1">
    <citation type="submission" date="2022-04" db="EMBL/GenBank/DDBJ databases">
        <title>Genome of the entomopathogenic fungus Entomophthora muscae.</title>
        <authorList>
            <person name="Elya C."/>
            <person name="Lovett B.R."/>
            <person name="Lee E."/>
            <person name="Macias A.M."/>
            <person name="Hajek A.E."/>
            <person name="De Bivort B.L."/>
            <person name="Kasson M.T."/>
            <person name="De Fine Licht H.H."/>
            <person name="Stajich J.E."/>
        </authorList>
    </citation>
    <scope>NUCLEOTIDE SEQUENCE</scope>
    <source>
        <strain evidence="1">Berkeley</strain>
    </source>
</reference>
<sequence>MKAGYIFSLIGSSLAQDSPSFADAELAVDPVSYFAAASKLVNLGNVRKLLSQIDTFPPRRSPTSHSSSQSPSRRCARDWKFRTCPLAPRQRLQASTASAAETIPTSASPATWSTEQMLLSDTTGRQSRSLSRLDTPTASATGSPTSTSCWAQCQEPPKASKYIGACWNTT</sequence>
<comment type="caution">
    <text evidence="1">The sequence shown here is derived from an EMBL/GenBank/DDBJ whole genome shotgun (WGS) entry which is preliminary data.</text>
</comment>
<protein>
    <submittedName>
        <fullName evidence="1">Uncharacterized protein</fullName>
    </submittedName>
</protein>
<keyword evidence="2" id="KW-1185">Reference proteome</keyword>